<name>A0A409VP34_9AGAR</name>
<reference evidence="2 3" key="1">
    <citation type="journal article" date="2018" name="Evol. Lett.">
        <title>Horizontal gene cluster transfer increased hallucinogenic mushroom diversity.</title>
        <authorList>
            <person name="Reynolds H.T."/>
            <person name="Vijayakumar V."/>
            <person name="Gluck-Thaler E."/>
            <person name="Korotkin H.B."/>
            <person name="Matheny P.B."/>
            <person name="Slot J.C."/>
        </authorList>
    </citation>
    <scope>NUCLEOTIDE SEQUENCE [LARGE SCALE GENOMIC DNA]</scope>
    <source>
        <strain evidence="2 3">2629</strain>
    </source>
</reference>
<keyword evidence="3" id="KW-1185">Reference proteome</keyword>
<dbReference type="OrthoDB" id="2739946at2759"/>
<feature type="region of interest" description="Disordered" evidence="1">
    <location>
        <begin position="163"/>
        <end position="200"/>
    </location>
</feature>
<protein>
    <submittedName>
        <fullName evidence="2">Uncharacterized protein</fullName>
    </submittedName>
</protein>
<proteinExistence type="predicted"/>
<evidence type="ECO:0000313" key="3">
    <source>
        <dbReference type="Proteomes" id="UP000284842"/>
    </source>
</evidence>
<dbReference type="EMBL" id="NHTK01006016">
    <property type="protein sequence ID" value="PPQ68020.1"/>
    <property type="molecule type" value="Genomic_DNA"/>
</dbReference>
<evidence type="ECO:0000256" key="1">
    <source>
        <dbReference type="SAM" id="MobiDB-lite"/>
    </source>
</evidence>
<dbReference type="STRING" id="181874.A0A409VP34"/>
<dbReference type="Proteomes" id="UP000284842">
    <property type="component" value="Unassembled WGS sequence"/>
</dbReference>
<organism evidence="2 3">
    <name type="scientific">Panaeolus cyanescens</name>
    <dbReference type="NCBI Taxonomy" id="181874"/>
    <lineage>
        <taxon>Eukaryota</taxon>
        <taxon>Fungi</taxon>
        <taxon>Dikarya</taxon>
        <taxon>Basidiomycota</taxon>
        <taxon>Agaricomycotina</taxon>
        <taxon>Agaricomycetes</taxon>
        <taxon>Agaricomycetidae</taxon>
        <taxon>Agaricales</taxon>
        <taxon>Agaricineae</taxon>
        <taxon>Galeropsidaceae</taxon>
        <taxon>Panaeolus</taxon>
    </lineage>
</organism>
<dbReference type="AlphaFoldDB" id="A0A409VP34"/>
<sequence>MTPSSKATPSPRTIFNKAVRAEAHARGLTFSRARNDMSPARDGPLLGIHQLGLGPFGFCCNCDMDIKPPHPKGRGRSTYNNKMCLVAAPEVDDGALELDDDDVYDFSVDFVDSPKLPQPPAHTVSLLDLARPAKKRGPAKDFEVVPRVRNVVALEDNDVDSFYVPSTSGTGDDEWERVSDEQTFDNRRSYSSVLRGPPDT</sequence>
<dbReference type="InParanoid" id="A0A409VP34"/>
<gene>
    <name evidence="2" type="ORF">CVT24_002929</name>
</gene>
<feature type="compositionally biased region" description="Basic and acidic residues" evidence="1">
    <location>
        <begin position="176"/>
        <end position="188"/>
    </location>
</feature>
<evidence type="ECO:0000313" key="2">
    <source>
        <dbReference type="EMBL" id="PPQ68020.1"/>
    </source>
</evidence>
<comment type="caution">
    <text evidence="2">The sequence shown here is derived from an EMBL/GenBank/DDBJ whole genome shotgun (WGS) entry which is preliminary data.</text>
</comment>
<accession>A0A409VP34</accession>